<dbReference type="InterPro" id="IPR023577">
    <property type="entry name" value="CYTH_domain"/>
</dbReference>
<dbReference type="SUPFAM" id="SSF55154">
    <property type="entry name" value="CYTH-like phosphatases"/>
    <property type="match status" value="1"/>
</dbReference>
<feature type="region of interest" description="Disordered" evidence="1">
    <location>
        <begin position="163"/>
        <end position="182"/>
    </location>
</feature>
<feature type="compositionally biased region" description="Low complexity" evidence="1">
    <location>
        <begin position="56"/>
        <end position="66"/>
    </location>
</feature>
<name>A0A9D4E7V0_DREPO</name>
<feature type="compositionally biased region" description="Basic and acidic residues" evidence="1">
    <location>
        <begin position="80"/>
        <end position="95"/>
    </location>
</feature>
<dbReference type="AlphaFoldDB" id="A0A9D4E7V0"/>
<dbReference type="GO" id="GO:0050333">
    <property type="term" value="F:thiamine triphosphate phosphatase activity"/>
    <property type="evidence" value="ECO:0007669"/>
    <property type="project" value="InterPro"/>
</dbReference>
<dbReference type="GO" id="GO:0042357">
    <property type="term" value="P:thiamine diphosphate metabolic process"/>
    <property type="evidence" value="ECO:0007669"/>
    <property type="project" value="TreeGrafter"/>
</dbReference>
<protein>
    <recommendedName>
        <fullName evidence="2">CYTH domain-containing protein</fullName>
    </recommendedName>
</protein>
<gene>
    <name evidence="3" type="ORF">DPMN_175739</name>
</gene>
<evidence type="ECO:0000256" key="1">
    <source>
        <dbReference type="SAM" id="MobiDB-lite"/>
    </source>
</evidence>
<keyword evidence="4" id="KW-1185">Reference proteome</keyword>
<proteinExistence type="predicted"/>
<evidence type="ECO:0000313" key="3">
    <source>
        <dbReference type="EMBL" id="KAH3774358.1"/>
    </source>
</evidence>
<dbReference type="InterPro" id="IPR033469">
    <property type="entry name" value="CYTH-like_dom_sf"/>
</dbReference>
<organism evidence="3 4">
    <name type="scientific">Dreissena polymorpha</name>
    <name type="common">Zebra mussel</name>
    <name type="synonym">Mytilus polymorpha</name>
    <dbReference type="NCBI Taxonomy" id="45954"/>
    <lineage>
        <taxon>Eukaryota</taxon>
        <taxon>Metazoa</taxon>
        <taxon>Spiralia</taxon>
        <taxon>Lophotrochozoa</taxon>
        <taxon>Mollusca</taxon>
        <taxon>Bivalvia</taxon>
        <taxon>Autobranchia</taxon>
        <taxon>Heteroconchia</taxon>
        <taxon>Euheterodonta</taxon>
        <taxon>Imparidentia</taxon>
        <taxon>Neoheterodontei</taxon>
        <taxon>Myida</taxon>
        <taxon>Dreissenoidea</taxon>
        <taxon>Dreissenidae</taxon>
        <taxon>Dreissena</taxon>
    </lineage>
</organism>
<reference evidence="3" key="1">
    <citation type="journal article" date="2019" name="bioRxiv">
        <title>The Genome of the Zebra Mussel, Dreissena polymorpha: A Resource for Invasive Species Research.</title>
        <authorList>
            <person name="McCartney M.A."/>
            <person name="Auch B."/>
            <person name="Kono T."/>
            <person name="Mallez S."/>
            <person name="Zhang Y."/>
            <person name="Obille A."/>
            <person name="Becker A."/>
            <person name="Abrahante J.E."/>
            <person name="Garbe J."/>
            <person name="Badalamenti J.P."/>
            <person name="Herman A."/>
            <person name="Mangelson H."/>
            <person name="Liachko I."/>
            <person name="Sullivan S."/>
            <person name="Sone E.D."/>
            <person name="Koren S."/>
            <person name="Silverstein K.A.T."/>
            <person name="Beckman K.B."/>
            <person name="Gohl D.M."/>
        </authorList>
    </citation>
    <scope>NUCLEOTIDE SEQUENCE</scope>
    <source>
        <strain evidence="3">Duluth1</strain>
        <tissue evidence="3">Whole animal</tissue>
    </source>
</reference>
<dbReference type="InterPro" id="IPR039582">
    <property type="entry name" value="THTPA"/>
</dbReference>
<dbReference type="Proteomes" id="UP000828390">
    <property type="component" value="Unassembled WGS sequence"/>
</dbReference>
<dbReference type="PANTHER" id="PTHR14586:SF1">
    <property type="entry name" value="THIAMINE-TRIPHOSPHATASE"/>
    <property type="match status" value="1"/>
</dbReference>
<accession>A0A9D4E7V0</accession>
<feature type="compositionally biased region" description="Acidic residues" evidence="1">
    <location>
        <begin position="126"/>
        <end position="136"/>
    </location>
</feature>
<evidence type="ECO:0000259" key="2">
    <source>
        <dbReference type="Pfam" id="PF01928"/>
    </source>
</evidence>
<reference evidence="3" key="2">
    <citation type="submission" date="2020-11" db="EMBL/GenBank/DDBJ databases">
        <authorList>
            <person name="McCartney M.A."/>
            <person name="Auch B."/>
            <person name="Kono T."/>
            <person name="Mallez S."/>
            <person name="Becker A."/>
            <person name="Gohl D.M."/>
            <person name="Silverstein K.A.T."/>
            <person name="Koren S."/>
            <person name="Bechman K.B."/>
            <person name="Herman A."/>
            <person name="Abrahante J.E."/>
            <person name="Garbe J."/>
        </authorList>
    </citation>
    <scope>NUCLEOTIDE SEQUENCE</scope>
    <source>
        <strain evidence="3">Duluth1</strain>
        <tissue evidence="3">Whole animal</tissue>
    </source>
</reference>
<dbReference type="PANTHER" id="PTHR14586">
    <property type="entry name" value="THIAMINE-TRIPHOSPHATASE"/>
    <property type="match status" value="1"/>
</dbReference>
<dbReference type="OrthoDB" id="442176at2759"/>
<dbReference type="Gene3D" id="2.40.320.10">
    <property type="entry name" value="Hypothetical Protein Pfu-838710-001"/>
    <property type="match status" value="1"/>
</dbReference>
<dbReference type="Pfam" id="PF01928">
    <property type="entry name" value="CYTH"/>
    <property type="match status" value="1"/>
</dbReference>
<feature type="region of interest" description="Disordered" evidence="1">
    <location>
        <begin position="26"/>
        <end position="95"/>
    </location>
</feature>
<dbReference type="EMBL" id="JAIWYP010000009">
    <property type="protein sequence ID" value="KAH3774358.1"/>
    <property type="molecule type" value="Genomic_DNA"/>
</dbReference>
<feature type="region of interest" description="Disordered" evidence="1">
    <location>
        <begin position="118"/>
        <end position="138"/>
    </location>
</feature>
<dbReference type="GO" id="GO:0000287">
    <property type="term" value="F:magnesium ion binding"/>
    <property type="evidence" value="ECO:0007669"/>
    <property type="project" value="TreeGrafter"/>
</dbReference>
<feature type="domain" description="CYTH" evidence="2">
    <location>
        <begin position="492"/>
        <end position="651"/>
    </location>
</feature>
<sequence>MDSNENGAIAPEFLNFIDRLEMKITSPGREMISPTKSSKQRSLFGENDKDPVSTVSDSGQDSSNKSSEGHLDEEAQTFVDRQERYTEAEETDKILSEKTTVERLFDFLEPEMQSLDFANNNNGFADDYDDENDVDNEFGPNEQLVELKITECVTGDVYLGKEVGKDGCDENNEQESKSFSSKSDSMNLYWYKDTPSLDLAELEAFKSSQAERVSTEITTSNLYYAAKNQQDIKESAENKYARDVIHQNRTAEDSNREKWSPAFESASSRILNLATELKSEPKAKRDESDATSQVVIVFEKQHPWGLESDEKLKYKRRADELEDLPDLEDVIISDVYGKNVGSADEALGLDGDRKVKSVVKMSHLKSFKDLENESNEDEEDAVGYIEMKDKPGVQEAVSASEVRNVEMVQAAKTGIEMEKAEEMSMSFCNNLDNRTVSPKSMQKFSSQQTVADVVESVEKQPVETSTSGHIQEPFVYDPFTVKRTYKSSVKSEEMLQGKNGVFVETETFVDEYLDDKCYSLILQDSWLRLRNKRFEMQVNASFGYGNNSTMDEILTNENDIKEMLMNMYSTELEQRRKVSDSHVDVLIDSLGLMEFVSIVTTRKRYQVGNCMVLLEVSDKGHMVGEIEIIVNSPRAIPKALDQMDALASEIGFQPLQGR</sequence>
<evidence type="ECO:0000313" key="4">
    <source>
        <dbReference type="Proteomes" id="UP000828390"/>
    </source>
</evidence>
<comment type="caution">
    <text evidence="3">The sequence shown here is derived from an EMBL/GenBank/DDBJ whole genome shotgun (WGS) entry which is preliminary data.</text>
</comment>